<keyword evidence="2" id="KW-0456">Lyase</keyword>
<comment type="similarity">
    <text evidence="1">Belongs to the D-glutamate cyclase family.</text>
</comment>
<evidence type="ECO:0000313" key="3">
    <source>
        <dbReference type="EMBL" id="MBK1879208.1"/>
    </source>
</evidence>
<proteinExistence type="inferred from homology"/>
<dbReference type="PANTHER" id="PTHR32022">
    <property type="entry name" value="D-GLUTAMATE CYCLASE, MITOCHONDRIAL"/>
    <property type="match status" value="1"/>
</dbReference>
<dbReference type="Gene3D" id="3.30.2040.10">
    <property type="entry name" value="PSTPO5379-like domain"/>
    <property type="match status" value="1"/>
</dbReference>
<gene>
    <name evidence="3" type="ORF">JIN87_20145</name>
</gene>
<dbReference type="Proteomes" id="UP000617628">
    <property type="component" value="Unassembled WGS sequence"/>
</dbReference>
<evidence type="ECO:0000256" key="2">
    <source>
        <dbReference type="ARBA" id="ARBA00023239"/>
    </source>
</evidence>
<comment type="caution">
    <text evidence="3">The sequence shown here is derived from an EMBL/GenBank/DDBJ whole genome shotgun (WGS) entry which is preliminary data.</text>
</comment>
<organism evidence="3 4">
    <name type="scientific">Pelagicoccus mobilis</name>
    <dbReference type="NCBI Taxonomy" id="415221"/>
    <lineage>
        <taxon>Bacteria</taxon>
        <taxon>Pseudomonadati</taxon>
        <taxon>Verrucomicrobiota</taxon>
        <taxon>Opitutia</taxon>
        <taxon>Puniceicoccales</taxon>
        <taxon>Pelagicoccaceae</taxon>
        <taxon>Pelagicoccus</taxon>
    </lineage>
</organism>
<dbReference type="EMBL" id="JAENIL010000043">
    <property type="protein sequence ID" value="MBK1879208.1"/>
    <property type="molecule type" value="Genomic_DNA"/>
</dbReference>
<name>A0A934RZK8_9BACT</name>
<reference evidence="3" key="1">
    <citation type="submission" date="2021-01" db="EMBL/GenBank/DDBJ databases">
        <title>Modified the classification status of verrucomicrobia.</title>
        <authorList>
            <person name="Feng X."/>
        </authorList>
    </citation>
    <scope>NUCLEOTIDE SEQUENCE</scope>
    <source>
        <strain evidence="3">KCTC 13126</strain>
    </source>
</reference>
<evidence type="ECO:0000256" key="1">
    <source>
        <dbReference type="ARBA" id="ARBA00007896"/>
    </source>
</evidence>
<dbReference type="Pfam" id="PF07286">
    <property type="entry name" value="D-Glu_cyclase"/>
    <property type="match status" value="1"/>
</dbReference>
<evidence type="ECO:0000313" key="4">
    <source>
        <dbReference type="Proteomes" id="UP000617628"/>
    </source>
</evidence>
<dbReference type="PANTHER" id="PTHR32022:SF10">
    <property type="entry name" value="D-GLUTAMATE CYCLASE, MITOCHONDRIAL"/>
    <property type="match status" value="1"/>
</dbReference>
<dbReference type="InterPro" id="IPR009906">
    <property type="entry name" value="D-Glu_cyclase"/>
</dbReference>
<dbReference type="SUPFAM" id="SSF160920">
    <property type="entry name" value="PSTPO5379-like"/>
    <property type="match status" value="1"/>
</dbReference>
<dbReference type="RefSeq" id="WP_200357421.1">
    <property type="nucleotide sequence ID" value="NZ_JAENIL010000043.1"/>
</dbReference>
<protein>
    <submittedName>
        <fullName evidence="3">DUF1445 domain-containing protein</fullName>
    </submittedName>
</protein>
<accession>A0A934RZK8</accession>
<keyword evidence="4" id="KW-1185">Reference proteome</keyword>
<dbReference type="AlphaFoldDB" id="A0A934RZK8"/>
<dbReference type="InterPro" id="IPR038021">
    <property type="entry name" value="Putative_hydro-lyase"/>
</dbReference>
<dbReference type="Gene3D" id="3.40.1640.10">
    <property type="entry name" value="PSTPO5379-like"/>
    <property type="match status" value="1"/>
</dbReference>
<dbReference type="GO" id="GO:0016829">
    <property type="term" value="F:lyase activity"/>
    <property type="evidence" value="ECO:0007669"/>
    <property type="project" value="UniProtKB-KW"/>
</dbReference>
<sequence>MEELVGDAENDFARESRLAMRKGEWTGVTQFRARDQVLANLVVIPKKWAYDFVVYCQRNPKPCPLIEVLEPGDPEPRYSAPGADIRTDLASYRVFRNGEFEADVREIGELWREDSVGFLIGSSLSFDNALVRAGVPYSPDVWVLNSSIPTRPSGQFSGNMVITMRWMSAEQAVIATQLTGRYYNNHGAPVHIGDPEAIGADLMNPIVGAPVEEIPDGVVPVFWACGVTPQVTLLGAKPELLITHTPAHPFMCDLKVDRICLP</sequence>